<dbReference type="Pfam" id="PF05833">
    <property type="entry name" value="NFACT_N"/>
    <property type="match status" value="1"/>
</dbReference>
<keyword evidence="1 5" id="KW-0820">tRNA-binding</keyword>
<dbReference type="Pfam" id="PF05670">
    <property type="entry name" value="NFACT-R_1"/>
    <property type="match status" value="1"/>
</dbReference>
<proteinExistence type="inferred from homology"/>
<dbReference type="InterPro" id="IPR051608">
    <property type="entry name" value="RQC_Subunit_NEMF"/>
</dbReference>
<dbReference type="Gene3D" id="2.30.310.10">
    <property type="entry name" value="ibrinogen binding protein from staphylococcus aureus domain"/>
    <property type="match status" value="1"/>
</dbReference>
<comment type="similarity">
    <text evidence="5">Belongs to the NEMF family.</text>
</comment>
<feature type="domain" description="NFACT RNA-binding" evidence="6">
    <location>
        <begin position="454"/>
        <end position="542"/>
    </location>
</feature>
<evidence type="ECO:0000256" key="4">
    <source>
        <dbReference type="ARBA" id="ARBA00022917"/>
    </source>
</evidence>
<dbReference type="InterPro" id="IPR043682">
    <property type="entry name" value="RqcH_bacterial"/>
</dbReference>
<keyword evidence="2 5" id="KW-0699">rRNA-binding</keyword>
<gene>
    <name evidence="5" type="primary">rqcH</name>
    <name evidence="7" type="ORF">J2S72_000224</name>
</gene>
<evidence type="ECO:0000313" key="7">
    <source>
        <dbReference type="EMBL" id="MDQ0274228.1"/>
    </source>
</evidence>
<comment type="function">
    <text evidence="5">Key component of the ribosome quality control system (RQC), a ribosome-associated complex that mediates the extraction of incompletely synthesized nascent chains from stalled ribosomes and their subsequent degradation. RqcH recruits Ala-charged tRNA, and with RqcP directs the elongation of stalled nascent chains on 50S ribosomal subunits, leading to non-templated C-terminal alanine extensions (Ala tail). The Ala tail promotes nascent chain degradation. May add between 1 and at least 8 Ala residues. Binds to stalled 50S ribosomal subunits.</text>
</comment>
<dbReference type="PANTHER" id="PTHR15239">
    <property type="entry name" value="NUCLEAR EXPORT MEDIATOR FACTOR NEMF"/>
    <property type="match status" value="1"/>
</dbReference>
<dbReference type="Gene3D" id="1.10.8.50">
    <property type="match status" value="1"/>
</dbReference>
<evidence type="ECO:0000256" key="1">
    <source>
        <dbReference type="ARBA" id="ARBA00022555"/>
    </source>
</evidence>
<dbReference type="RefSeq" id="WP_307494846.1">
    <property type="nucleotide sequence ID" value="NZ_JAUSTN010000001.1"/>
</dbReference>
<accession>A0ABU0ASH3</accession>
<comment type="caution">
    <text evidence="7">The sequence shown here is derived from an EMBL/GenBank/DDBJ whole genome shotgun (WGS) entry which is preliminary data.</text>
</comment>
<dbReference type="Proteomes" id="UP001236559">
    <property type="component" value="Unassembled WGS sequence"/>
</dbReference>
<comment type="subunit">
    <text evidence="5">Associates with stalled 50S ribosomal subunits. Binds to RqcP.</text>
</comment>
<evidence type="ECO:0000259" key="6">
    <source>
        <dbReference type="Pfam" id="PF05670"/>
    </source>
</evidence>
<keyword evidence="3 5" id="KW-0694">RNA-binding</keyword>
<dbReference type="InterPro" id="IPR008532">
    <property type="entry name" value="NFACT_RNA-bd"/>
</dbReference>
<dbReference type="PANTHER" id="PTHR15239:SF6">
    <property type="entry name" value="RIBOSOME QUALITY CONTROL COMPLEX SUBUNIT NEMF"/>
    <property type="match status" value="1"/>
</dbReference>
<keyword evidence="8" id="KW-1185">Reference proteome</keyword>
<dbReference type="HAMAP" id="MF_00844_B">
    <property type="entry name" value="RqcH_B"/>
    <property type="match status" value="1"/>
</dbReference>
<protein>
    <recommendedName>
        <fullName evidence="5">Rqc2 homolog RqcH</fullName>
        <shortName evidence="5">RqcH</shortName>
    </recommendedName>
</protein>
<evidence type="ECO:0000256" key="3">
    <source>
        <dbReference type="ARBA" id="ARBA00022884"/>
    </source>
</evidence>
<reference evidence="7 8" key="1">
    <citation type="submission" date="2023-07" db="EMBL/GenBank/DDBJ databases">
        <title>Genomic Encyclopedia of Type Strains, Phase IV (KMG-IV): sequencing the most valuable type-strain genomes for metagenomic binning, comparative biology and taxonomic classification.</title>
        <authorList>
            <person name="Goeker M."/>
        </authorList>
    </citation>
    <scope>NUCLEOTIDE SEQUENCE [LARGE SCALE GENOMIC DNA]</scope>
    <source>
        <strain evidence="7 8">DSM 22616</strain>
    </source>
</reference>
<evidence type="ECO:0000256" key="2">
    <source>
        <dbReference type="ARBA" id="ARBA00022730"/>
    </source>
</evidence>
<name>A0ABU0ASH3_9FIRM</name>
<organism evidence="7 8">
    <name type="scientific">Peptoniphilus koenoeneniae</name>
    <dbReference type="NCBI Taxonomy" id="507751"/>
    <lineage>
        <taxon>Bacteria</taxon>
        <taxon>Bacillati</taxon>
        <taxon>Bacillota</taxon>
        <taxon>Tissierellia</taxon>
        <taxon>Tissierellales</taxon>
        <taxon>Peptoniphilaceae</taxon>
        <taxon>Peptoniphilus</taxon>
    </lineage>
</organism>
<evidence type="ECO:0000256" key="5">
    <source>
        <dbReference type="HAMAP-Rule" id="MF_00844"/>
    </source>
</evidence>
<evidence type="ECO:0000313" key="8">
    <source>
        <dbReference type="Proteomes" id="UP001236559"/>
    </source>
</evidence>
<keyword evidence="4 5" id="KW-0648">Protein biosynthesis</keyword>
<dbReference type="EMBL" id="JAUSTN010000001">
    <property type="protein sequence ID" value="MDQ0274228.1"/>
    <property type="molecule type" value="Genomic_DNA"/>
</dbReference>
<sequence>MAFDGIVMMALVDELREKILNLKIEKIYQPNKNEILIALRGKEKFKLFISVANNPRINLTGKNFENPVQAPTFCMVLRKHLQGGLVKDIRQFKTDRIFYLDVLSKNELGDEVLKTLIVEIMGKYSNIILTENNKIIDSIKRIPLSLSRVRQILPGLIYSEDPISTKLDPRTISKEDFKILFEKDETSKAFKKFFMNNFTGISPLIARELCLILKVDEDAPKNAISYDDNFYDAFINFYKNLKPFKAREIYVDKKLFDYAAFEPLSYQGQEMVAFNSISNLIEEFSDKKYENSISNELENELKKLVEKNLNRQVSKLEKLNFEMEEAKNRDIYKVYGDLISSNFYRIENNIKEISLENFYDNMKLIKIPLDQKLNPQLNAQKYYKKFQKLKNREMFLKDQIENTKSSIEYLKSVLLNISLCENSSELKEIHEELKETGYINKKANKKIKKSSIMEFKTDDGFTILVGKNNRQNEELTFKIATRDSLWFHVQASTGSHVLIKYDGRNYSVNAIEKAAQLAKKFSSEKFSNNVPVDYTLKKFVKRHPAKIPGLVLYTDFKTIIVK</sequence>